<feature type="signal peptide" evidence="6">
    <location>
        <begin position="1"/>
        <end position="24"/>
    </location>
</feature>
<evidence type="ECO:0000256" key="1">
    <source>
        <dbReference type="ARBA" id="ARBA00009748"/>
    </source>
</evidence>
<evidence type="ECO:0000256" key="6">
    <source>
        <dbReference type="SAM" id="SignalP"/>
    </source>
</evidence>
<protein>
    <recommendedName>
        <fullName evidence="5">Non-specific lipid-transfer protein</fullName>
    </recommendedName>
</protein>
<evidence type="ECO:0000256" key="5">
    <source>
        <dbReference type="RuleBase" id="RU000628"/>
    </source>
</evidence>
<dbReference type="CDD" id="cd01960">
    <property type="entry name" value="nsLTP1"/>
    <property type="match status" value="1"/>
</dbReference>
<sequence>MEMISKVACIVLLSMIVVAPHAEASMTCSQVSSAMYPCLSYLTTGGSVSSTCCSGVKGLNAAASTTTDRQTACKCLKSFASSISSIDSNNAAALPGLCGVSISYKISSSTDCSKVQ</sequence>
<dbReference type="PANTHER" id="PTHR33076">
    <property type="entry name" value="NON-SPECIFIC LIPID-TRANSFER PROTEIN 2-RELATED"/>
    <property type="match status" value="1"/>
</dbReference>
<dbReference type="Pfam" id="PF00234">
    <property type="entry name" value="Tryp_alpha_amyl"/>
    <property type="match status" value="1"/>
</dbReference>
<dbReference type="SUPFAM" id="SSF47699">
    <property type="entry name" value="Bifunctional inhibitor/lipid-transfer protein/seed storage 2S albumin"/>
    <property type="match status" value="1"/>
</dbReference>
<feature type="domain" description="Bifunctional inhibitor/plant lipid transfer protein/seed storage helical" evidence="7">
    <location>
        <begin position="28"/>
        <end position="112"/>
    </location>
</feature>
<gene>
    <name evidence="8" type="ORF">LIER_38631</name>
</gene>
<evidence type="ECO:0000259" key="7">
    <source>
        <dbReference type="SMART" id="SM00499"/>
    </source>
</evidence>
<evidence type="ECO:0000313" key="8">
    <source>
        <dbReference type="EMBL" id="GAA0158369.1"/>
    </source>
</evidence>
<comment type="similarity">
    <text evidence="1 5">Belongs to the plant LTP family.</text>
</comment>
<accession>A0AAV3Q2V3</accession>
<dbReference type="InterPro" id="IPR036312">
    <property type="entry name" value="Bifun_inhib/LTP/seed_sf"/>
</dbReference>
<keyword evidence="9" id="KW-1185">Reference proteome</keyword>
<comment type="function">
    <text evidence="5">Plant non-specific lipid-transfer proteins transfer phospholipids as well as galactolipids across membranes. May play a role in wax or cutin deposition in the cell walls of expanding epidermal cells and certain secretory tissues.</text>
</comment>
<dbReference type="GO" id="GO:0006869">
    <property type="term" value="P:lipid transport"/>
    <property type="evidence" value="ECO:0007669"/>
    <property type="project" value="InterPro"/>
</dbReference>
<keyword evidence="6" id="KW-0732">Signal</keyword>
<dbReference type="FunFam" id="1.10.110.10:FF:000002">
    <property type="entry name" value="Non-specific lipid-transfer protein"/>
    <property type="match status" value="1"/>
</dbReference>
<proteinExistence type="inferred from homology"/>
<evidence type="ECO:0000256" key="4">
    <source>
        <dbReference type="ARBA" id="ARBA00023157"/>
    </source>
</evidence>
<dbReference type="GO" id="GO:0008289">
    <property type="term" value="F:lipid binding"/>
    <property type="evidence" value="ECO:0007669"/>
    <property type="project" value="UniProtKB-KW"/>
</dbReference>
<dbReference type="Gene3D" id="1.10.110.10">
    <property type="entry name" value="Plant lipid-transfer and hydrophobic proteins"/>
    <property type="match status" value="1"/>
</dbReference>
<dbReference type="AlphaFoldDB" id="A0AAV3Q2V3"/>
<dbReference type="Proteomes" id="UP001454036">
    <property type="component" value="Unassembled WGS sequence"/>
</dbReference>
<evidence type="ECO:0000313" key="9">
    <source>
        <dbReference type="Proteomes" id="UP001454036"/>
    </source>
</evidence>
<dbReference type="EMBL" id="BAABME010019799">
    <property type="protein sequence ID" value="GAA0158369.1"/>
    <property type="molecule type" value="Genomic_DNA"/>
</dbReference>
<keyword evidence="2 5" id="KW-0813">Transport</keyword>
<organism evidence="8 9">
    <name type="scientific">Lithospermum erythrorhizon</name>
    <name type="common">Purple gromwell</name>
    <name type="synonym">Lithospermum officinale var. erythrorhizon</name>
    <dbReference type="NCBI Taxonomy" id="34254"/>
    <lineage>
        <taxon>Eukaryota</taxon>
        <taxon>Viridiplantae</taxon>
        <taxon>Streptophyta</taxon>
        <taxon>Embryophyta</taxon>
        <taxon>Tracheophyta</taxon>
        <taxon>Spermatophyta</taxon>
        <taxon>Magnoliopsida</taxon>
        <taxon>eudicotyledons</taxon>
        <taxon>Gunneridae</taxon>
        <taxon>Pentapetalae</taxon>
        <taxon>asterids</taxon>
        <taxon>lamiids</taxon>
        <taxon>Boraginales</taxon>
        <taxon>Boraginaceae</taxon>
        <taxon>Boraginoideae</taxon>
        <taxon>Lithospermeae</taxon>
        <taxon>Lithospermum</taxon>
    </lineage>
</organism>
<keyword evidence="3 5" id="KW-0446">Lipid-binding</keyword>
<comment type="caution">
    <text evidence="8">The sequence shown here is derived from an EMBL/GenBank/DDBJ whole genome shotgun (WGS) entry which is preliminary data.</text>
</comment>
<dbReference type="InterPro" id="IPR016140">
    <property type="entry name" value="Bifunc_inhib/LTP/seed_store"/>
</dbReference>
<dbReference type="PROSITE" id="PS00597">
    <property type="entry name" value="PLANT_LTP"/>
    <property type="match status" value="1"/>
</dbReference>
<name>A0AAV3Q2V3_LITER</name>
<keyword evidence="4" id="KW-1015">Disulfide bond</keyword>
<dbReference type="PRINTS" id="PR00382">
    <property type="entry name" value="LIPIDTRNSFER"/>
</dbReference>
<feature type="chain" id="PRO_5044022362" description="Non-specific lipid-transfer protein" evidence="6">
    <location>
        <begin position="25"/>
        <end position="116"/>
    </location>
</feature>
<dbReference type="InterPro" id="IPR000528">
    <property type="entry name" value="Plant_nsLTP"/>
</dbReference>
<dbReference type="SMART" id="SM00499">
    <property type="entry name" value="AAI"/>
    <property type="match status" value="1"/>
</dbReference>
<evidence type="ECO:0000256" key="3">
    <source>
        <dbReference type="ARBA" id="ARBA00023121"/>
    </source>
</evidence>
<evidence type="ECO:0000256" key="2">
    <source>
        <dbReference type="ARBA" id="ARBA00022448"/>
    </source>
</evidence>
<reference evidence="8 9" key="1">
    <citation type="submission" date="2024-01" db="EMBL/GenBank/DDBJ databases">
        <title>The complete chloroplast genome sequence of Lithospermum erythrorhizon: insights into the phylogenetic relationship among Boraginaceae species and the maternal lineages of purple gromwells.</title>
        <authorList>
            <person name="Okada T."/>
            <person name="Watanabe K."/>
        </authorList>
    </citation>
    <scope>NUCLEOTIDE SEQUENCE [LARGE SCALE GENOMIC DNA]</scope>
</reference>